<reference evidence="2" key="1">
    <citation type="submission" date="2022-11" db="UniProtKB">
        <authorList>
            <consortium name="WormBaseParasite"/>
        </authorList>
    </citation>
    <scope>IDENTIFICATION</scope>
</reference>
<keyword evidence="1" id="KW-1185">Reference proteome</keyword>
<sequence length="78" mass="8715">MDVLLGLGVRAKKAIRFNGETLFVVATRKAKSKYVKSLLLSNQSSISFGQDLRPKKQRAPAMSNLQVEIEEYFDQLAA</sequence>
<evidence type="ECO:0000313" key="1">
    <source>
        <dbReference type="Proteomes" id="UP000887574"/>
    </source>
</evidence>
<organism evidence="1 2">
    <name type="scientific">Ditylenchus dipsaci</name>
    <dbReference type="NCBI Taxonomy" id="166011"/>
    <lineage>
        <taxon>Eukaryota</taxon>
        <taxon>Metazoa</taxon>
        <taxon>Ecdysozoa</taxon>
        <taxon>Nematoda</taxon>
        <taxon>Chromadorea</taxon>
        <taxon>Rhabditida</taxon>
        <taxon>Tylenchina</taxon>
        <taxon>Tylenchomorpha</taxon>
        <taxon>Sphaerularioidea</taxon>
        <taxon>Anguinidae</taxon>
        <taxon>Anguininae</taxon>
        <taxon>Ditylenchus</taxon>
    </lineage>
</organism>
<proteinExistence type="predicted"/>
<dbReference type="Proteomes" id="UP000887574">
    <property type="component" value="Unplaced"/>
</dbReference>
<name>A0A915EKL0_9BILA</name>
<dbReference type="WBParaSite" id="jg7298">
    <property type="protein sequence ID" value="jg7298"/>
    <property type="gene ID" value="jg7298"/>
</dbReference>
<accession>A0A915EKL0</accession>
<protein>
    <submittedName>
        <fullName evidence="2">Uncharacterized protein</fullName>
    </submittedName>
</protein>
<dbReference type="AlphaFoldDB" id="A0A915EKL0"/>
<evidence type="ECO:0000313" key="2">
    <source>
        <dbReference type="WBParaSite" id="jg7298"/>
    </source>
</evidence>